<dbReference type="RefSeq" id="WP_144349970.1">
    <property type="nucleotide sequence ID" value="NZ_CP036259.1"/>
</dbReference>
<dbReference type="Gene3D" id="3.20.20.370">
    <property type="entry name" value="Glycoside hydrolase/deacetylase"/>
    <property type="match status" value="1"/>
</dbReference>
<comment type="cofactor">
    <cofactor evidence="1">
        <name>Mg(2+)</name>
        <dbReference type="ChEBI" id="CHEBI:18420"/>
    </cofactor>
</comment>
<evidence type="ECO:0000256" key="3">
    <source>
        <dbReference type="ARBA" id="ARBA00022801"/>
    </source>
</evidence>
<dbReference type="GO" id="GO:0019213">
    <property type="term" value="F:deacetylase activity"/>
    <property type="evidence" value="ECO:0007669"/>
    <property type="project" value="TreeGrafter"/>
</dbReference>
<dbReference type="KEGG" id="sted:SPTER_16740"/>
<dbReference type="GO" id="GO:0046872">
    <property type="term" value="F:metal ion binding"/>
    <property type="evidence" value="ECO:0007669"/>
    <property type="project" value="UniProtKB-KW"/>
</dbReference>
<evidence type="ECO:0000313" key="6">
    <source>
        <dbReference type="EMBL" id="QDR80351.1"/>
    </source>
</evidence>
<dbReference type="Pfam" id="PF04794">
    <property type="entry name" value="YdjC"/>
    <property type="match status" value="1"/>
</dbReference>
<gene>
    <name evidence="6" type="primary">chbG</name>
    <name evidence="6" type="ORF">SPTER_16740</name>
</gene>
<keyword evidence="4" id="KW-0460">Magnesium</keyword>
<protein>
    <submittedName>
        <fullName evidence="6">Chitooligosaccharide deacetylase</fullName>
        <ecNumber evidence="6">3.5.1.-</ecNumber>
    </submittedName>
</protein>
<dbReference type="GO" id="GO:0005975">
    <property type="term" value="P:carbohydrate metabolic process"/>
    <property type="evidence" value="ECO:0007669"/>
    <property type="project" value="InterPro"/>
</dbReference>
<dbReference type="AlphaFoldDB" id="A0A517DSM3"/>
<sequence>MKKLIINADDFGLHENINLGIIAGHTKGCITSTTLMAGGPAFFHAAALAAGCRSLGVGVHLTLVGGYPAAKPEQIPTLIDREGLLYTKYPLFLRKFCAAAIRPEDVRRELAAQVKKVLAAGIQVTHLDSHQHLHIVPGIIDIVIDIAREFNIRALRIPAEPLLFFGGFRPSAGRFIGRSGLSILAGLARLKARRARLAVPDHFFGMLAGGSMEERLFMKIINSLPGGSSEIMLHPGLDNEILNPVFSWDYHWQQELAAVTSPRLADCFRSSSISLVSFAGLD</sequence>
<name>A0A517DSM3_9FIRM</name>
<keyword evidence="5" id="KW-0119">Carbohydrate metabolism</keyword>
<dbReference type="EMBL" id="CP036259">
    <property type="protein sequence ID" value="QDR80351.1"/>
    <property type="molecule type" value="Genomic_DNA"/>
</dbReference>
<evidence type="ECO:0000256" key="1">
    <source>
        <dbReference type="ARBA" id="ARBA00001946"/>
    </source>
</evidence>
<dbReference type="CDD" id="cd10808">
    <property type="entry name" value="YdjC"/>
    <property type="match status" value="1"/>
</dbReference>
<dbReference type="OrthoDB" id="9774177at2"/>
<reference evidence="6 7" key="1">
    <citation type="submission" date="2019-02" db="EMBL/GenBank/DDBJ databases">
        <title>Closed genome of Sporomusa termitida DSM 4440.</title>
        <authorList>
            <person name="Poehlein A."/>
            <person name="Daniel R."/>
        </authorList>
    </citation>
    <scope>NUCLEOTIDE SEQUENCE [LARGE SCALE GENOMIC DNA]</scope>
    <source>
        <strain evidence="6 7">DSM 4440</strain>
    </source>
</reference>
<evidence type="ECO:0000256" key="4">
    <source>
        <dbReference type="ARBA" id="ARBA00022842"/>
    </source>
</evidence>
<evidence type="ECO:0000256" key="2">
    <source>
        <dbReference type="ARBA" id="ARBA00022723"/>
    </source>
</evidence>
<organism evidence="6 7">
    <name type="scientific">Sporomusa termitida</name>
    <dbReference type="NCBI Taxonomy" id="2377"/>
    <lineage>
        <taxon>Bacteria</taxon>
        <taxon>Bacillati</taxon>
        <taxon>Bacillota</taxon>
        <taxon>Negativicutes</taxon>
        <taxon>Selenomonadales</taxon>
        <taxon>Sporomusaceae</taxon>
        <taxon>Sporomusa</taxon>
    </lineage>
</organism>
<accession>A0A517DSM3</accession>
<dbReference type="EC" id="3.5.1.-" evidence="6"/>
<dbReference type="InterPro" id="IPR006879">
    <property type="entry name" value="YdjC-like"/>
</dbReference>
<proteinExistence type="predicted"/>
<dbReference type="SUPFAM" id="SSF88713">
    <property type="entry name" value="Glycoside hydrolase/deacetylase"/>
    <property type="match status" value="1"/>
</dbReference>
<keyword evidence="2" id="KW-0479">Metal-binding</keyword>
<dbReference type="PANTHER" id="PTHR31609:SF1">
    <property type="entry name" value="CARBOHYDRATE DEACETYLASE"/>
    <property type="match status" value="1"/>
</dbReference>
<evidence type="ECO:0000313" key="7">
    <source>
        <dbReference type="Proteomes" id="UP000320776"/>
    </source>
</evidence>
<dbReference type="Proteomes" id="UP000320776">
    <property type="component" value="Chromosome"/>
</dbReference>
<keyword evidence="7" id="KW-1185">Reference proteome</keyword>
<dbReference type="InterPro" id="IPR011330">
    <property type="entry name" value="Glyco_hydro/deAcase_b/a-brl"/>
</dbReference>
<evidence type="ECO:0000256" key="5">
    <source>
        <dbReference type="ARBA" id="ARBA00023277"/>
    </source>
</evidence>
<dbReference type="PANTHER" id="PTHR31609">
    <property type="entry name" value="YDJC DEACETYLASE FAMILY MEMBER"/>
    <property type="match status" value="1"/>
</dbReference>
<dbReference type="GO" id="GO:0016787">
    <property type="term" value="F:hydrolase activity"/>
    <property type="evidence" value="ECO:0007669"/>
    <property type="project" value="UniProtKB-KW"/>
</dbReference>
<keyword evidence="3 6" id="KW-0378">Hydrolase</keyword>